<name>A0A7F8QUP3_LEPWE</name>
<gene>
    <name evidence="3" type="primary">LOC102749744</name>
</gene>
<reference evidence="3" key="1">
    <citation type="submission" date="2025-08" db="UniProtKB">
        <authorList>
            <consortium name="RefSeq"/>
        </authorList>
    </citation>
    <scope>IDENTIFICATION</scope>
    <source>
        <tissue evidence="3">Liver</tissue>
    </source>
</reference>
<dbReference type="AlphaFoldDB" id="A0A7F8QUP3"/>
<dbReference type="RefSeq" id="XP_030884561.1">
    <property type="nucleotide sequence ID" value="XM_031028701.1"/>
</dbReference>
<feature type="compositionally biased region" description="Low complexity" evidence="1">
    <location>
        <begin position="22"/>
        <end position="33"/>
    </location>
</feature>
<evidence type="ECO:0000313" key="2">
    <source>
        <dbReference type="Proteomes" id="UP000245341"/>
    </source>
</evidence>
<feature type="region of interest" description="Disordered" evidence="1">
    <location>
        <begin position="1"/>
        <end position="33"/>
    </location>
</feature>
<accession>A0A7F8QUP3</accession>
<keyword evidence="2" id="KW-1185">Reference proteome</keyword>
<dbReference type="Proteomes" id="UP000245341">
    <property type="component" value="Unplaced"/>
</dbReference>
<dbReference type="GeneID" id="102749744"/>
<evidence type="ECO:0000313" key="3">
    <source>
        <dbReference type="RefSeq" id="XP_030884561.1"/>
    </source>
</evidence>
<evidence type="ECO:0000256" key="1">
    <source>
        <dbReference type="SAM" id="MobiDB-lite"/>
    </source>
</evidence>
<proteinExistence type="predicted"/>
<protein>
    <submittedName>
        <fullName evidence="3">Uncharacterized protein LOC102749744</fullName>
    </submittedName>
</protein>
<organism evidence="2 3">
    <name type="scientific">Leptonychotes weddellii</name>
    <name type="common">Weddell seal</name>
    <name type="synonym">Otaria weddellii</name>
    <dbReference type="NCBI Taxonomy" id="9713"/>
    <lineage>
        <taxon>Eukaryota</taxon>
        <taxon>Metazoa</taxon>
        <taxon>Chordata</taxon>
        <taxon>Craniata</taxon>
        <taxon>Vertebrata</taxon>
        <taxon>Euteleostomi</taxon>
        <taxon>Mammalia</taxon>
        <taxon>Eutheria</taxon>
        <taxon>Laurasiatheria</taxon>
        <taxon>Carnivora</taxon>
        <taxon>Caniformia</taxon>
        <taxon>Pinnipedia</taxon>
        <taxon>Phocidae</taxon>
        <taxon>Monachinae</taxon>
        <taxon>Lobodontini</taxon>
        <taxon>Leptonychotes</taxon>
    </lineage>
</organism>
<sequence length="219" mass="23975">MKEGPPTLKGLKSGQTQGLGHLRLSPSPAAPAPRAGLCCPVPGGWTFFQRNRSSFSNSQQNCHNSVPAARKWGPSSSSLKVPRSKYTCPVSLPDPGHAPGHWPTGNKTARGDFLDERLLAPLGRGVLQLQTSKRNRFTCRGLSDVELEDKSWGGRVTLPAQITVWMALCNCHVPWSFITSLHTFHSLNVHLPLPAPLMEGLFWLLELIPKDQGMNADEQ</sequence>
<dbReference type="KEGG" id="lww:102749744"/>